<reference evidence="2 3" key="1">
    <citation type="journal article" date="2018" name="Mol. Biol. Evol.">
        <title>Broad Genomic Sampling Reveals a Smut Pathogenic Ancestry of the Fungal Clade Ustilaginomycotina.</title>
        <authorList>
            <person name="Kijpornyongpan T."/>
            <person name="Mondo S.J."/>
            <person name="Barry K."/>
            <person name="Sandor L."/>
            <person name="Lee J."/>
            <person name="Lipzen A."/>
            <person name="Pangilinan J."/>
            <person name="LaButti K."/>
            <person name="Hainaut M."/>
            <person name="Henrissat B."/>
            <person name="Grigoriev I.V."/>
            <person name="Spatafora J.W."/>
            <person name="Aime M.C."/>
        </authorList>
    </citation>
    <scope>NUCLEOTIDE SEQUENCE [LARGE SCALE GENOMIC DNA]</scope>
    <source>
        <strain evidence="2 3">MCA 5214</strain>
    </source>
</reference>
<evidence type="ECO:0000313" key="2">
    <source>
        <dbReference type="EMBL" id="PWN30769.1"/>
    </source>
</evidence>
<feature type="compositionally biased region" description="Basic and acidic residues" evidence="1">
    <location>
        <begin position="1604"/>
        <end position="1626"/>
    </location>
</feature>
<feature type="compositionally biased region" description="Low complexity" evidence="1">
    <location>
        <begin position="256"/>
        <end position="288"/>
    </location>
</feature>
<feature type="region of interest" description="Disordered" evidence="1">
    <location>
        <begin position="419"/>
        <end position="482"/>
    </location>
</feature>
<proteinExistence type="predicted"/>
<feature type="region of interest" description="Disordered" evidence="1">
    <location>
        <begin position="83"/>
        <end position="110"/>
    </location>
</feature>
<feature type="compositionally biased region" description="Low complexity" evidence="1">
    <location>
        <begin position="472"/>
        <end position="482"/>
    </location>
</feature>
<feature type="compositionally biased region" description="Low complexity" evidence="1">
    <location>
        <begin position="783"/>
        <end position="794"/>
    </location>
</feature>
<feature type="compositionally biased region" description="Basic residues" evidence="1">
    <location>
        <begin position="1543"/>
        <end position="1555"/>
    </location>
</feature>
<feature type="compositionally biased region" description="Low complexity" evidence="1">
    <location>
        <begin position="1200"/>
        <end position="1217"/>
    </location>
</feature>
<feature type="compositionally biased region" description="Basic residues" evidence="1">
    <location>
        <begin position="1020"/>
        <end position="1032"/>
    </location>
</feature>
<feature type="compositionally biased region" description="Polar residues" evidence="1">
    <location>
        <begin position="528"/>
        <end position="552"/>
    </location>
</feature>
<dbReference type="Proteomes" id="UP000245884">
    <property type="component" value="Unassembled WGS sequence"/>
</dbReference>
<feature type="compositionally biased region" description="Basic and acidic residues" evidence="1">
    <location>
        <begin position="703"/>
        <end position="715"/>
    </location>
</feature>
<gene>
    <name evidence="2" type="ORF">BDZ90DRAFT_225453</name>
</gene>
<feature type="compositionally biased region" description="Low complexity" evidence="1">
    <location>
        <begin position="1033"/>
        <end position="1043"/>
    </location>
</feature>
<feature type="compositionally biased region" description="Polar residues" evidence="1">
    <location>
        <begin position="305"/>
        <end position="332"/>
    </location>
</feature>
<feature type="compositionally biased region" description="Basic and acidic residues" evidence="1">
    <location>
        <begin position="585"/>
        <end position="627"/>
    </location>
</feature>
<evidence type="ECO:0000313" key="3">
    <source>
        <dbReference type="Proteomes" id="UP000245884"/>
    </source>
</evidence>
<feature type="region of interest" description="Disordered" evidence="1">
    <location>
        <begin position="214"/>
        <end position="288"/>
    </location>
</feature>
<feature type="compositionally biased region" description="Polar residues" evidence="1">
    <location>
        <begin position="1245"/>
        <end position="1254"/>
    </location>
</feature>
<dbReference type="EMBL" id="KZ819662">
    <property type="protein sequence ID" value="PWN30769.1"/>
    <property type="molecule type" value="Genomic_DNA"/>
</dbReference>
<accession>A0A316UZP3</accession>
<feature type="compositionally biased region" description="Low complexity" evidence="1">
    <location>
        <begin position="214"/>
        <end position="237"/>
    </location>
</feature>
<feature type="region of interest" description="Disordered" evidence="1">
    <location>
        <begin position="660"/>
        <end position="724"/>
    </location>
</feature>
<feature type="compositionally biased region" description="Low complexity" evidence="1">
    <location>
        <begin position="431"/>
        <end position="447"/>
    </location>
</feature>
<name>A0A316UZP3_9BASI</name>
<dbReference type="RefSeq" id="XP_025365381.1">
    <property type="nucleotide sequence ID" value="XM_025504670.1"/>
</dbReference>
<feature type="compositionally biased region" description="Low complexity" evidence="1">
    <location>
        <begin position="1258"/>
        <end position="1271"/>
    </location>
</feature>
<feature type="compositionally biased region" description="Low complexity" evidence="1">
    <location>
        <begin position="1160"/>
        <end position="1171"/>
    </location>
</feature>
<feature type="compositionally biased region" description="Basic and acidic residues" evidence="1">
    <location>
        <begin position="1172"/>
        <end position="1181"/>
    </location>
</feature>
<feature type="region of interest" description="Disordered" evidence="1">
    <location>
        <begin position="305"/>
        <end position="372"/>
    </location>
</feature>
<feature type="region of interest" description="Disordered" evidence="1">
    <location>
        <begin position="742"/>
        <end position="916"/>
    </location>
</feature>
<feature type="region of interest" description="Disordered" evidence="1">
    <location>
        <begin position="1223"/>
        <end position="1646"/>
    </location>
</feature>
<feature type="compositionally biased region" description="Polar residues" evidence="1">
    <location>
        <begin position="798"/>
        <end position="810"/>
    </location>
</feature>
<feature type="compositionally biased region" description="Polar residues" evidence="1">
    <location>
        <begin position="1272"/>
        <end position="1283"/>
    </location>
</feature>
<feature type="compositionally biased region" description="Basic and acidic residues" evidence="1">
    <location>
        <begin position="1285"/>
        <end position="1296"/>
    </location>
</feature>
<feature type="region of interest" description="Disordered" evidence="1">
    <location>
        <begin position="509"/>
        <end position="555"/>
    </location>
</feature>
<evidence type="ECO:0000256" key="1">
    <source>
        <dbReference type="SAM" id="MobiDB-lite"/>
    </source>
</evidence>
<dbReference type="GeneID" id="37026493"/>
<feature type="region of interest" description="Disordered" evidence="1">
    <location>
        <begin position="576"/>
        <end position="627"/>
    </location>
</feature>
<dbReference type="OrthoDB" id="3350997at2759"/>
<organism evidence="2 3">
    <name type="scientific">Jaminaea rosea</name>
    <dbReference type="NCBI Taxonomy" id="1569628"/>
    <lineage>
        <taxon>Eukaryota</taxon>
        <taxon>Fungi</taxon>
        <taxon>Dikarya</taxon>
        <taxon>Basidiomycota</taxon>
        <taxon>Ustilaginomycotina</taxon>
        <taxon>Exobasidiomycetes</taxon>
        <taxon>Microstromatales</taxon>
        <taxon>Microstromatales incertae sedis</taxon>
        <taxon>Jaminaea</taxon>
    </lineage>
</organism>
<feature type="compositionally biased region" description="Low complexity" evidence="1">
    <location>
        <begin position="986"/>
        <end position="1006"/>
    </location>
</feature>
<feature type="compositionally biased region" description="Acidic residues" evidence="1">
    <location>
        <begin position="1115"/>
        <end position="1125"/>
    </location>
</feature>
<sequence>MPVMTSPVAFEEPENEHLFLMTGDCAGDKEHAQAVVEHTRRCSVSQSRLPLVIDDYATRPCDPECTDGNDTARSAKLLLVQPGSPASLPATAQTTARHRRHIRTDSDDDADDAEAASVCVQCRSSGCERAPLLLCPGCTKGLEQRQEAKVDDGLAGGSASGEEAAEAETACGAKSTEANTGAAGAQLVAALKAATSTASLLGRAARGAAKVASATKSTTSMSRTLTSKSPSPTTSTSYWAQLDDQLAQEQHCSQHSRPSISSFTPSSLSISTSLPKPSSSSTDSDVFDSGGGGDWSILSSPLNLGSPVHSSSPASQYEEQQTFCPAKVSTSERQVRPRRRASNSSTFTESIRETLSRSYSTPTKRIRTLSPLGGLSRSSTFLSLSSLPSSPTASRPSTAAPTALHAKLFFSRKRKADASVTASDSVDDRPSTLSASPSMSASVTSSLPNYDSPQAGPSKARSLRDARPSSRSGSAATLGGAPSAGLAASLRASIAPLAGVGLPSAATHDDAALGRESSPRGLRPVQAPPSSILLNSRRTSAVSLGENESTNKPAVPGIASSAASFTSVATQAPAPVVTHIPAVPSEKELQRQKERKERERAREREEKDRRERESREAELAHQLQDKEGKLWGIPKKAFYLGLGSVPGSLNFNAQMAMMAGWGSGSGGPSDFLNAPQRRPSMRNSKKRRKSSESNVQARTQSPEQKKHGEHNRSETVEEEEEKLDAEELAALNAIINTRRSMAAAQALASGQVKLPAPKRRARPPLEGRHSSRNSTTKSPEDTPPNADGDPAGAPSLVSKDSSTSVQQSEGSGVAESSRVGGEGSDGGPKIRFAPLPKPSPVDEDPFEATMRGEALSDQDDDATLHRRGSGSDFFGKRKSRESLDSESMALDSDDGGGMQEYSDEEDEDMNDEDMERWRSRMRQAKGKWYLMGLPSEAFKSSEYYRTWKRWSQEAMMGGNVKPTVTSPASDDGHSTRRPSLSKRLSAEAPSSLASSLESEPPSGSLSQLVASELSAEPQSRGRRRGRSRKNSRAGRPASARSASLSGDEEERSRRRQLIMSVRPGGTGMVTLPDGTRVKARRVGDDDADAEDGPWEDWGFAGLVARGQKDAAVNEDGAEDGEEGQGDGDVSPKSTGKADDTDRVAEPASISAQADEQKEATPSGTGSGFSTSRAEEVRRRHEAEVAALGAEVLAAHRRKLTAANAPSPTSSTTTPITAIAAANATADASDLPTTPAGDGLGRIGSRTESQHSTGSPIGRQQRSSSQTRSIQSNFAQRSQTSLHLRSSFDLRHGDHHLLYSPDTSLPRKPDAKGYAVVPLPSELGVRPSRPREGRVWEDDDDDDTPPSDHAVDFSSEDDNDARETSSSRRQKAAGALEDEEEEDDELDAAEMAEEERRHAVHSKRATTSAAGLERMHVRTRSASVAPADRRARAATLRRHQTSLQDANAGSETASKMTSSLTLSSSIDEPVEAMLTCDSPTSDSPTRRRGASVSELEGDLSKLVLDGCSTERKSKAIGKAASSPSSKETRQGVLRQAKSSPTIPRQRKGGPHRHRSNRGPLSGPQHLVDDDDLDLWPSSVTAVLGVGPSKRPSASVLSAQASKARALREQREKELRQAEAARLKKQEKDDDALDYGWPPTLKGSLYDR</sequence>
<protein>
    <submittedName>
        <fullName evidence="2">Uncharacterized protein</fullName>
    </submittedName>
</protein>
<feature type="compositionally biased region" description="Basic residues" evidence="1">
    <location>
        <begin position="679"/>
        <end position="689"/>
    </location>
</feature>
<feature type="compositionally biased region" description="Basic and acidic residues" evidence="1">
    <location>
        <begin position="1135"/>
        <end position="1144"/>
    </location>
</feature>
<feature type="region of interest" description="Disordered" evidence="1">
    <location>
        <begin position="954"/>
        <end position="1181"/>
    </location>
</feature>
<feature type="compositionally biased region" description="Polar residues" evidence="1">
    <location>
        <begin position="1440"/>
        <end position="1455"/>
    </location>
</feature>
<feature type="compositionally biased region" description="Acidic residues" evidence="1">
    <location>
        <begin position="1375"/>
        <end position="1392"/>
    </location>
</feature>
<feature type="compositionally biased region" description="Acidic residues" evidence="1">
    <location>
        <begin position="901"/>
        <end position="914"/>
    </location>
</feature>
<dbReference type="STRING" id="1569628.A0A316UZP3"/>
<feature type="region of interest" description="Disordered" evidence="1">
    <location>
        <begin position="1198"/>
        <end position="1217"/>
    </location>
</feature>
<feature type="compositionally biased region" description="Acidic residues" evidence="1">
    <location>
        <begin position="1085"/>
        <end position="1094"/>
    </location>
</feature>
<keyword evidence="3" id="KW-1185">Reference proteome</keyword>